<accession>A0A8S9TT59</accession>
<protein>
    <submittedName>
        <fullName evidence="1">Uncharacterized protein</fullName>
    </submittedName>
</protein>
<dbReference type="EMBL" id="JAACNO010002657">
    <property type="protein sequence ID" value="KAF4131911.1"/>
    <property type="molecule type" value="Genomic_DNA"/>
</dbReference>
<evidence type="ECO:0000313" key="1">
    <source>
        <dbReference type="EMBL" id="KAF4131911.1"/>
    </source>
</evidence>
<gene>
    <name evidence="1" type="ORF">GN958_ATG18944</name>
</gene>
<proteinExistence type="predicted"/>
<comment type="caution">
    <text evidence="1">The sequence shown here is derived from an EMBL/GenBank/DDBJ whole genome shotgun (WGS) entry which is preliminary data.</text>
</comment>
<dbReference type="AlphaFoldDB" id="A0A8S9TT59"/>
<organism evidence="1 2">
    <name type="scientific">Phytophthora infestans</name>
    <name type="common">Potato late blight agent</name>
    <name type="synonym">Botrytis infestans</name>
    <dbReference type="NCBI Taxonomy" id="4787"/>
    <lineage>
        <taxon>Eukaryota</taxon>
        <taxon>Sar</taxon>
        <taxon>Stramenopiles</taxon>
        <taxon>Oomycota</taxon>
        <taxon>Peronosporomycetes</taxon>
        <taxon>Peronosporales</taxon>
        <taxon>Peronosporaceae</taxon>
        <taxon>Phytophthora</taxon>
    </lineage>
</organism>
<reference evidence="1" key="1">
    <citation type="submission" date="2020-03" db="EMBL/GenBank/DDBJ databases">
        <title>Hybrid Assembly of Korean Phytophthora infestans isolates.</title>
        <authorList>
            <person name="Prokchorchik M."/>
            <person name="Lee Y."/>
            <person name="Seo J."/>
            <person name="Cho J.-H."/>
            <person name="Park Y.-E."/>
            <person name="Jang D.-C."/>
            <person name="Im J.-S."/>
            <person name="Choi J.-G."/>
            <person name="Park H.-J."/>
            <person name="Lee G.-B."/>
            <person name="Lee Y.-G."/>
            <person name="Hong S.-Y."/>
            <person name="Cho K."/>
            <person name="Sohn K.H."/>
        </authorList>
    </citation>
    <scope>NUCLEOTIDE SEQUENCE</scope>
    <source>
        <strain evidence="1">KR_2_A2</strain>
    </source>
</reference>
<name>A0A8S9TT59_PHYIN</name>
<evidence type="ECO:0000313" key="2">
    <source>
        <dbReference type="Proteomes" id="UP000704712"/>
    </source>
</evidence>
<feature type="non-terminal residue" evidence="1">
    <location>
        <position position="1"/>
    </location>
</feature>
<dbReference type="Proteomes" id="UP000704712">
    <property type="component" value="Unassembled WGS sequence"/>
</dbReference>
<sequence length="96" mass="10483">MQTYPEDHALHQLVAEADLFLGIDTATFKAHSAKKLYQKRESRPCTAAHKCLNLTPELRNLAKGGLLSTDEYDTLDDNGEAVLKSPAAKSTPSKGK</sequence>